<protein>
    <submittedName>
        <fullName evidence="2">Pimeloyl-ACP methyl ester carboxylesterase</fullName>
    </submittedName>
</protein>
<comment type="caution">
    <text evidence="2">The sequence shown here is derived from an EMBL/GenBank/DDBJ whole genome shotgun (WGS) entry which is preliminary data.</text>
</comment>
<organism evidence="2 3">
    <name type="scientific">Actinomadura algeriensis</name>
    <dbReference type="NCBI Taxonomy" id="1679523"/>
    <lineage>
        <taxon>Bacteria</taxon>
        <taxon>Bacillati</taxon>
        <taxon>Actinomycetota</taxon>
        <taxon>Actinomycetes</taxon>
        <taxon>Streptosporangiales</taxon>
        <taxon>Thermomonosporaceae</taxon>
        <taxon>Actinomadura</taxon>
    </lineage>
</organism>
<evidence type="ECO:0000313" key="3">
    <source>
        <dbReference type="Proteomes" id="UP000627838"/>
    </source>
</evidence>
<dbReference type="InterPro" id="IPR029058">
    <property type="entry name" value="AB_hydrolase_fold"/>
</dbReference>
<name>A0ABR9K184_9ACTN</name>
<dbReference type="Gene3D" id="3.40.50.1820">
    <property type="entry name" value="alpha/beta hydrolase"/>
    <property type="match status" value="1"/>
</dbReference>
<dbReference type="Proteomes" id="UP000627838">
    <property type="component" value="Unassembled WGS sequence"/>
</dbReference>
<evidence type="ECO:0000313" key="2">
    <source>
        <dbReference type="EMBL" id="MBE1536601.1"/>
    </source>
</evidence>
<dbReference type="InterPro" id="IPR000073">
    <property type="entry name" value="AB_hydrolase_1"/>
</dbReference>
<accession>A0ABR9K184</accession>
<proteinExistence type="predicted"/>
<sequence length="290" mass="30408">MNNVQSLVPINVEAKTLQVPGARLHYEVRGTGPLLLMIPGAPADAGALAGLADVLADRYTVVTYDQRGLSRSTLTGPPADTDVTVFADDAHRLLAALGDEPAHVLGNSGGALTALALAARHPGQVRSLIVHEPPLPELLPDRDRWRAAFQDVHDTYHLHGAGAAMGKFITTVDGENAAPPAMPDPSQMPPEALEMMGRIQGNLDFFLPHVLLPVLRFTPDLDALRAARTPVVVGVGAASGDGVPALSARVLADRLGVEPLTFPGDHQGLALDVAACADLIHTELVRTVPA</sequence>
<dbReference type="PANTHER" id="PTHR43433:SF5">
    <property type="entry name" value="AB HYDROLASE-1 DOMAIN-CONTAINING PROTEIN"/>
    <property type="match status" value="1"/>
</dbReference>
<dbReference type="PANTHER" id="PTHR43433">
    <property type="entry name" value="HYDROLASE, ALPHA/BETA FOLD FAMILY PROTEIN"/>
    <property type="match status" value="1"/>
</dbReference>
<keyword evidence="3" id="KW-1185">Reference proteome</keyword>
<dbReference type="RefSeq" id="WP_192762613.1">
    <property type="nucleotide sequence ID" value="NZ_JADBDZ010000001.1"/>
</dbReference>
<reference evidence="2 3" key="1">
    <citation type="submission" date="2020-10" db="EMBL/GenBank/DDBJ databases">
        <title>Sequencing the genomes of 1000 actinobacteria strains.</title>
        <authorList>
            <person name="Klenk H.-P."/>
        </authorList>
    </citation>
    <scope>NUCLEOTIDE SEQUENCE [LARGE SCALE GENOMIC DNA]</scope>
    <source>
        <strain evidence="2 3">DSM 46744</strain>
    </source>
</reference>
<evidence type="ECO:0000259" key="1">
    <source>
        <dbReference type="Pfam" id="PF00561"/>
    </source>
</evidence>
<feature type="domain" description="AB hydrolase-1" evidence="1">
    <location>
        <begin position="33"/>
        <end position="165"/>
    </location>
</feature>
<dbReference type="InterPro" id="IPR050471">
    <property type="entry name" value="AB_hydrolase"/>
</dbReference>
<dbReference type="EMBL" id="JADBDZ010000001">
    <property type="protein sequence ID" value="MBE1536601.1"/>
    <property type="molecule type" value="Genomic_DNA"/>
</dbReference>
<gene>
    <name evidence="2" type="ORF">H4W34_006434</name>
</gene>
<dbReference type="SUPFAM" id="SSF53474">
    <property type="entry name" value="alpha/beta-Hydrolases"/>
    <property type="match status" value="1"/>
</dbReference>
<dbReference type="Pfam" id="PF00561">
    <property type="entry name" value="Abhydrolase_1"/>
    <property type="match status" value="1"/>
</dbReference>